<keyword evidence="6" id="KW-0597">Phosphoprotein</keyword>
<comment type="function">
    <text evidence="13">May be involved in neuronal migration.</text>
</comment>
<feature type="compositionally biased region" description="Polar residues" evidence="18">
    <location>
        <begin position="673"/>
        <end position="688"/>
    </location>
</feature>
<dbReference type="InterPro" id="IPR003593">
    <property type="entry name" value="AAA+_ATPase"/>
</dbReference>
<evidence type="ECO:0000313" key="21">
    <source>
        <dbReference type="Proteomes" id="UP000007303"/>
    </source>
</evidence>
<feature type="region of interest" description="Disordered" evidence="18">
    <location>
        <begin position="469"/>
        <end position="526"/>
    </location>
</feature>
<feature type="region of interest" description="Disordered" evidence="18">
    <location>
        <begin position="1581"/>
        <end position="1616"/>
    </location>
</feature>
<evidence type="ECO:0000256" key="11">
    <source>
        <dbReference type="ARBA" id="ARBA00023054"/>
    </source>
</evidence>
<evidence type="ECO:0000256" key="8">
    <source>
        <dbReference type="ARBA" id="ARBA00022782"/>
    </source>
</evidence>
<evidence type="ECO:0000256" key="3">
    <source>
        <dbReference type="ARBA" id="ARBA00022473"/>
    </source>
</evidence>
<evidence type="ECO:0000256" key="16">
    <source>
        <dbReference type="ARBA" id="ARBA00080430"/>
    </source>
</evidence>
<feature type="compositionally biased region" description="Polar residues" evidence="18">
    <location>
        <begin position="997"/>
        <end position="1007"/>
    </location>
</feature>
<feature type="compositionally biased region" description="Polar residues" evidence="18">
    <location>
        <begin position="233"/>
        <end position="243"/>
    </location>
</feature>
<feature type="coiled-coil region" evidence="17">
    <location>
        <begin position="825"/>
        <end position="855"/>
    </location>
</feature>
<dbReference type="InterPro" id="IPR057568">
    <property type="entry name" value="CortBP2_NAV1-like_AAA_lid"/>
</dbReference>
<dbReference type="Proteomes" id="UP000007303">
    <property type="component" value="Unassembled WGS sequence"/>
</dbReference>
<reference evidence="20" key="2">
    <citation type="submission" date="2025-08" db="UniProtKB">
        <authorList>
            <consortium name="Ensembl"/>
        </authorList>
    </citation>
    <scope>IDENTIFICATION</scope>
</reference>
<feature type="compositionally biased region" description="Low complexity" evidence="18">
    <location>
        <begin position="52"/>
        <end position="64"/>
    </location>
</feature>
<evidence type="ECO:0000259" key="19">
    <source>
        <dbReference type="SMART" id="SM00382"/>
    </source>
</evidence>
<feature type="compositionally biased region" description="Polar residues" evidence="18">
    <location>
        <begin position="401"/>
        <end position="424"/>
    </location>
</feature>
<dbReference type="GO" id="GO:0001764">
    <property type="term" value="P:neuron migration"/>
    <property type="evidence" value="ECO:0007669"/>
    <property type="project" value="TreeGrafter"/>
</dbReference>
<protein>
    <recommendedName>
        <fullName evidence="15">Neuron navigator 1</fullName>
    </recommendedName>
    <alternativeName>
        <fullName evidence="16">Pore membrane and/or filament-interacting-like protein 3</fullName>
    </alternativeName>
</protein>
<feature type="compositionally biased region" description="Low complexity" evidence="18">
    <location>
        <begin position="223"/>
        <end position="232"/>
    </location>
</feature>
<evidence type="ECO:0000256" key="2">
    <source>
        <dbReference type="ARBA" id="ARBA00006255"/>
    </source>
</evidence>
<dbReference type="Pfam" id="PF25408">
    <property type="entry name" value="AAA_lid_NAV1"/>
    <property type="match status" value="1"/>
</dbReference>
<dbReference type="Pfam" id="PF23092">
    <property type="entry name" value="Ubiquitin_6"/>
    <property type="match status" value="1"/>
</dbReference>
<feature type="compositionally biased region" description="Basic and acidic residues" evidence="18">
    <location>
        <begin position="250"/>
        <end position="263"/>
    </location>
</feature>
<feature type="region of interest" description="Disordered" evidence="18">
    <location>
        <begin position="996"/>
        <end position="1027"/>
    </location>
</feature>
<reference evidence="20" key="3">
    <citation type="submission" date="2025-09" db="UniProtKB">
        <authorList>
            <consortium name="Ensembl"/>
        </authorList>
    </citation>
    <scope>IDENTIFICATION</scope>
</reference>
<dbReference type="GeneTree" id="ENSGT00940000156637"/>
<comment type="subcellular location">
    <subcellularLocation>
        <location evidence="1">Cytoplasm</location>
        <location evidence="1">Cytoskeleton</location>
    </subcellularLocation>
</comment>
<evidence type="ECO:0000256" key="5">
    <source>
        <dbReference type="ARBA" id="ARBA00022490"/>
    </source>
</evidence>
<evidence type="ECO:0000256" key="12">
    <source>
        <dbReference type="ARBA" id="ARBA00023212"/>
    </source>
</evidence>
<keyword evidence="12" id="KW-0206">Cytoskeleton</keyword>
<sequence length="1642" mass="178163">DPESQRKRTVQNVLDLRQNLEDTMSSLRGSQLTHSLLDTSNMGYESDETNARSSSLSNRSSPLSWRHGQSSPRLQAGDAPSSVAGYQGSKAGSQYTAHTMPTRCSSRLSSVSQVELMEGLNADDTDFKSGYLSDSDLLGKSLPDDEDNLANGNHSERVPAGLTGAVADIFLSALDLNLGYHLITFKNSTGISRQHSFVQLRTDAEKRSLVESGLSWYSEDGKGSSNKLSSSSYDTGSLKTEAQSKWRKKSLSEESGVKGELRKPLSFSQPGSFKKSHNPPVGVTSPITHTSQSALKVAGKSERPLDKSKTVVKMSGLQRSRSDASKDHHAEHRKPPSGLVKPAAGTSFGYKKQPTATGTAAVLTAGGANISSGSATVGKTPKSSGIPVKPLGGGGGALSGRKNSFDASSEQSFLAPNARNSIQYRSLPRPAKSSTLSVIGRPAPRPTSSTIDPGLLSFKPVAIASAGHRVKESGSCSGKTASRTSSGPVNQTDREKEKERAKAKAVGSDMDSGSLKREENQSVGESVVKLHGLRRTSSSKYPELSSPTTPRMLQKSLGHTPILAHLDKVNSNSLDSCVTIQDIPPTDPPYSKLQDLAGSHISARLTPSPAPVLHIDSPSTYTSDGSPLLYPKLSGMHRSMESLSLQMSVPSRFVKAETHDGEERGTGTWGAASRTSLHQTDGLQTDRNTLPKKGLERYGSNLSESEGSKPGRRHSHTIVSMTESDSPPQLPSPTRPLHPSSIKAPLTNVVAPISSGTPRISRSNSIGPPSESPCNLYGTSPLGSSLSLADRPKSMTRCGSFREQGDDVHGSVLSLASNASSNYSMNEERIQAEQIRKLKRELESSQEKVANLTIQLSANANLVAAFEQSLALMTARLQTLSVSSEQKDSELTELKDTIDILKVKNTEAQEIIQGALSNQDITAKEMPINRQNSTESIQCLAATTSNIEMSSLKELEAKKKKKKSWVFELRSSFNKAFSKKGSKPTGPYADIEEIATPESSTPSSPKVHNTEDNPVSSITPSPSASSSGIIHNTGANIVRHSSKMLSYFRAHRLVEGGEVADDKVVSELRTELWEKELKLTDIRLEALGSAHRLEQLQDAMNNMQRTIENLKAENVQLKVGSLSPCPSPGPSSSVPQASGLTALSSSLPRQPVAAQMPKSRGLSEGSSSDAHSLDSLSLSAHRDDHRVRVVVTVADLRVFKDEVKQQELFVGTVRVNGRMDWLMLDSAVSQAFKVYIAKVDPTSSLGLSTDSIYSYSMGHIKRVLGGEAPETQPSRCMSRGSTGITVALKGLKEKCVDSLVFETLIPKPMMQHYISLLLKHRRLVLSGPSGTGKSYLASRLAEYLVDRSAREVTDGIAVNFNMHRQSCKDLQLYLSNLANQIDRESSTSQCPLVVILDDIHDPASVSELVNGALTCKYHKCPYIIGTSNQPIKMTANHGLHLSFRMVTFSNNVEPANGFLVRYLHRKLMESEHESSLTNEDLIRVLDWVPKLWYHLHTFLEKHSTSDFLIGPCFFLSCPVTVDEFRSWFIDLWNYSIIPYLQEGAKDGIKVHGQKAGWEDPVEWVRGTLPWPSAQQDQAKLFHLPPPSIDSSSPGQSLEERPHKETPPSSMESDPLMAMLLKLQEAANYIESPEKEDPSLPKL</sequence>
<evidence type="ECO:0000256" key="14">
    <source>
        <dbReference type="ARBA" id="ARBA00064590"/>
    </source>
</evidence>
<dbReference type="FunFam" id="3.40.50.300:FF:000409">
    <property type="entry name" value="Neuron navigator 1"/>
    <property type="match status" value="1"/>
</dbReference>
<dbReference type="GO" id="GO:0001578">
    <property type="term" value="P:microtubule bundle formation"/>
    <property type="evidence" value="ECO:0007669"/>
    <property type="project" value="TreeGrafter"/>
</dbReference>
<keyword evidence="21" id="KW-1185">Reference proteome</keyword>
<dbReference type="InterPro" id="IPR057126">
    <property type="entry name" value="NAV1-like_ubiquitin-like"/>
</dbReference>
<keyword evidence="10" id="KW-0007">Acetylation</keyword>
<feature type="compositionally biased region" description="Polar residues" evidence="18">
    <location>
        <begin position="285"/>
        <end position="294"/>
    </location>
</feature>
<feature type="coiled-coil region" evidence="17">
    <location>
        <begin position="1093"/>
        <end position="1120"/>
    </location>
</feature>
<reference evidence="21" key="1">
    <citation type="journal article" date="2004" name="Nature">
        <title>Genome duplication in the teleost fish Tetraodon nigroviridis reveals the early vertebrate proto-karyotype.</title>
        <authorList>
            <person name="Jaillon O."/>
            <person name="Aury J.-M."/>
            <person name="Brunet F."/>
            <person name="Petit J.-L."/>
            <person name="Stange-Thomann N."/>
            <person name="Mauceli E."/>
            <person name="Bouneau L."/>
            <person name="Fischer C."/>
            <person name="Ozouf-Costaz C."/>
            <person name="Bernot A."/>
            <person name="Nicaud S."/>
            <person name="Jaffe D."/>
            <person name="Fisher S."/>
            <person name="Lutfalla G."/>
            <person name="Dossat C."/>
            <person name="Segurens B."/>
            <person name="Dasilva C."/>
            <person name="Salanoubat M."/>
            <person name="Levy M."/>
            <person name="Boudet N."/>
            <person name="Castellano S."/>
            <person name="Anthouard V."/>
            <person name="Jubin C."/>
            <person name="Castelli V."/>
            <person name="Katinka M."/>
            <person name="Vacherie B."/>
            <person name="Biemont C."/>
            <person name="Skalli Z."/>
            <person name="Cattolico L."/>
            <person name="Poulain J."/>
            <person name="De Berardinis V."/>
            <person name="Cruaud C."/>
            <person name="Duprat S."/>
            <person name="Brottier P."/>
            <person name="Coutanceau J.-P."/>
            <person name="Gouzy J."/>
            <person name="Parra G."/>
            <person name="Lardier G."/>
            <person name="Chapple C."/>
            <person name="McKernan K.J."/>
            <person name="McEwan P."/>
            <person name="Bosak S."/>
            <person name="Kellis M."/>
            <person name="Volff J.-N."/>
            <person name="Guigo R."/>
            <person name="Zody M.C."/>
            <person name="Mesirov J."/>
            <person name="Lindblad-Toh K."/>
            <person name="Birren B."/>
            <person name="Nusbaum C."/>
            <person name="Kahn D."/>
            <person name="Robinson-Rechavi M."/>
            <person name="Laudet V."/>
            <person name="Schachter V."/>
            <person name="Quetier F."/>
            <person name="Saurin W."/>
            <person name="Scarpelli C."/>
            <person name="Wincker P."/>
            <person name="Lander E.S."/>
            <person name="Weissenbach J."/>
            <person name="Roest Crollius H."/>
        </authorList>
    </citation>
    <scope>NUCLEOTIDE SEQUENCE [LARGE SCALE GENOMIC DNA]</scope>
</reference>
<evidence type="ECO:0000256" key="7">
    <source>
        <dbReference type="ARBA" id="ARBA00022701"/>
    </source>
</evidence>
<feature type="compositionally biased region" description="Basic and acidic residues" evidence="18">
    <location>
        <begin position="492"/>
        <end position="502"/>
    </location>
</feature>
<evidence type="ECO:0000256" key="18">
    <source>
        <dbReference type="SAM" id="MobiDB-lite"/>
    </source>
</evidence>
<feature type="compositionally biased region" description="Low complexity" evidence="18">
    <location>
        <begin position="1162"/>
        <end position="1176"/>
    </location>
</feature>
<feature type="region of interest" description="Disordered" evidence="18">
    <location>
        <begin position="371"/>
        <end position="454"/>
    </location>
</feature>
<dbReference type="Ensembl" id="ENSTNIT00000009755.1">
    <property type="protein sequence ID" value="ENSTNIP00000009580.1"/>
    <property type="gene ID" value="ENSTNIG00000005700.1"/>
</dbReference>
<feature type="compositionally biased region" description="Polar residues" evidence="18">
    <location>
        <begin position="371"/>
        <end position="383"/>
    </location>
</feature>
<evidence type="ECO:0000256" key="1">
    <source>
        <dbReference type="ARBA" id="ARBA00004245"/>
    </source>
</evidence>
<name>H3CMU9_TETNG</name>
<feature type="compositionally biased region" description="Polar residues" evidence="18">
    <location>
        <begin position="717"/>
        <end position="727"/>
    </location>
</feature>
<evidence type="ECO:0000313" key="20">
    <source>
        <dbReference type="Ensembl" id="ENSTNIP00000009580.1"/>
    </source>
</evidence>
<feature type="compositionally biased region" description="Polar residues" evidence="18">
    <location>
        <begin position="474"/>
        <end position="491"/>
    </location>
</feature>
<evidence type="ECO:0000256" key="4">
    <source>
        <dbReference type="ARBA" id="ARBA00022481"/>
    </source>
</evidence>
<dbReference type="GO" id="GO:0005874">
    <property type="term" value="C:microtubule"/>
    <property type="evidence" value="ECO:0007669"/>
    <property type="project" value="UniProtKB-KW"/>
</dbReference>
<keyword evidence="8" id="KW-0221">Differentiation</keyword>
<feature type="compositionally biased region" description="Basic and acidic residues" evidence="18">
    <location>
        <begin position="299"/>
        <end position="309"/>
    </location>
</feature>
<dbReference type="InParanoid" id="H3CMU9"/>
<keyword evidence="5" id="KW-0963">Cytoplasm</keyword>
<organism evidence="20 21">
    <name type="scientific">Tetraodon nigroviridis</name>
    <name type="common">Spotted green pufferfish</name>
    <name type="synonym">Chelonodon nigroviridis</name>
    <dbReference type="NCBI Taxonomy" id="99883"/>
    <lineage>
        <taxon>Eukaryota</taxon>
        <taxon>Metazoa</taxon>
        <taxon>Chordata</taxon>
        <taxon>Craniata</taxon>
        <taxon>Vertebrata</taxon>
        <taxon>Euteleostomi</taxon>
        <taxon>Actinopterygii</taxon>
        <taxon>Neopterygii</taxon>
        <taxon>Teleostei</taxon>
        <taxon>Neoteleostei</taxon>
        <taxon>Acanthomorphata</taxon>
        <taxon>Eupercaria</taxon>
        <taxon>Tetraodontiformes</taxon>
        <taxon>Tetradontoidea</taxon>
        <taxon>Tetraodontidae</taxon>
        <taxon>Tetraodon</taxon>
    </lineage>
</organism>
<evidence type="ECO:0000256" key="13">
    <source>
        <dbReference type="ARBA" id="ARBA00059345"/>
    </source>
</evidence>
<evidence type="ECO:0000256" key="9">
    <source>
        <dbReference type="ARBA" id="ARBA00022902"/>
    </source>
</evidence>
<feature type="region of interest" description="Disordered" evidence="18">
    <location>
        <begin position="38"/>
        <end position="94"/>
    </location>
</feature>
<feature type="compositionally biased region" description="Basic and acidic residues" evidence="18">
    <location>
        <begin position="320"/>
        <end position="334"/>
    </location>
</feature>
<dbReference type="Gene3D" id="3.40.50.300">
    <property type="entry name" value="P-loop containing nucleotide triphosphate hydrolases"/>
    <property type="match status" value="1"/>
</dbReference>
<evidence type="ECO:0000256" key="15">
    <source>
        <dbReference type="ARBA" id="ARBA00067341"/>
    </source>
</evidence>
<proteinExistence type="inferred from homology"/>
<feature type="compositionally biased region" description="Low complexity" evidence="18">
    <location>
        <begin position="1014"/>
        <end position="1027"/>
    </location>
</feature>
<dbReference type="InterPro" id="IPR039041">
    <property type="entry name" value="Nav/unc-53"/>
</dbReference>
<evidence type="ECO:0000256" key="6">
    <source>
        <dbReference type="ARBA" id="ARBA00022553"/>
    </source>
</evidence>
<dbReference type="PANTHER" id="PTHR12784:SF3">
    <property type="entry name" value="NEURON NAVIGATOR 1"/>
    <property type="match status" value="1"/>
</dbReference>
<dbReference type="PANTHER" id="PTHR12784">
    <property type="entry name" value="STEERIN"/>
    <property type="match status" value="1"/>
</dbReference>
<dbReference type="OMA" id="IPKPMIQ"/>
<feature type="domain" description="AAA+ ATPase" evidence="19">
    <location>
        <begin position="1319"/>
        <end position="1451"/>
    </location>
</feature>
<feature type="compositionally biased region" description="Polar residues" evidence="18">
    <location>
        <begin position="754"/>
        <end position="767"/>
    </location>
</feature>
<feature type="region of interest" description="Disordered" evidence="18">
    <location>
        <begin position="219"/>
        <end position="346"/>
    </location>
</feature>
<evidence type="ECO:0000256" key="17">
    <source>
        <dbReference type="SAM" id="Coils"/>
    </source>
</evidence>
<comment type="similarity">
    <text evidence="2">Belongs to the Nav/unc-53 family.</text>
</comment>
<dbReference type="InterPro" id="IPR027417">
    <property type="entry name" value="P-loop_NTPase"/>
</dbReference>
<keyword evidence="3" id="KW-0217">Developmental protein</keyword>
<dbReference type="SMART" id="SM00382">
    <property type="entry name" value="AAA"/>
    <property type="match status" value="1"/>
</dbReference>
<feature type="region of interest" description="Disordered" evidence="18">
    <location>
        <begin position="657"/>
        <end position="773"/>
    </location>
</feature>
<dbReference type="SUPFAM" id="SSF52540">
    <property type="entry name" value="P-loop containing nucleoside triphosphate hydrolases"/>
    <property type="match status" value="1"/>
</dbReference>
<dbReference type="GO" id="GO:0043194">
    <property type="term" value="C:axon initial segment"/>
    <property type="evidence" value="ECO:0007669"/>
    <property type="project" value="TreeGrafter"/>
</dbReference>
<keyword evidence="9" id="KW-0524">Neurogenesis</keyword>
<keyword evidence="11 17" id="KW-0175">Coiled coil</keyword>
<evidence type="ECO:0000256" key="10">
    <source>
        <dbReference type="ARBA" id="ARBA00022990"/>
    </source>
</evidence>
<keyword evidence="7" id="KW-0493">Microtubule</keyword>
<accession>H3CMU9</accession>
<feature type="region of interest" description="Disordered" evidence="18">
    <location>
        <begin position="1147"/>
        <end position="1176"/>
    </location>
</feature>
<keyword evidence="4" id="KW-0488">Methylation</keyword>
<comment type="subunit">
    <text evidence="14">Interacts with tubulin.</text>
</comment>